<protein>
    <recommendedName>
        <fullName evidence="1">Carboxylesterase type B domain-containing protein</fullName>
    </recommendedName>
</protein>
<feature type="domain" description="Carboxylesterase type B" evidence="1">
    <location>
        <begin position="1"/>
        <end position="55"/>
    </location>
</feature>
<dbReference type="OrthoDB" id="6063370at2759"/>
<reference evidence="2" key="1">
    <citation type="submission" date="2020-06" db="EMBL/GenBank/DDBJ databases">
        <title>Draft genome of Bugula neritina, a colonial animal packing powerful symbionts and potential medicines.</title>
        <authorList>
            <person name="Rayko M."/>
        </authorList>
    </citation>
    <scope>NUCLEOTIDE SEQUENCE [LARGE SCALE GENOMIC DNA]</scope>
    <source>
        <strain evidence="2">Kwan_BN1</strain>
    </source>
</reference>
<sequence length="91" mass="10359">MMTMWTNFAKSGNPNVPVALPERTPTWPEFTGESDSFLEINNNNIQVITTPNKERLLKLESLRDARKLQRHADLRPASAGNYLKLLLYGSE</sequence>
<comment type="caution">
    <text evidence="2">The sequence shown here is derived from an EMBL/GenBank/DDBJ whole genome shotgun (WGS) entry which is preliminary data.</text>
</comment>
<accession>A0A7J7JB27</accession>
<evidence type="ECO:0000313" key="2">
    <source>
        <dbReference type="EMBL" id="KAF6023167.1"/>
    </source>
</evidence>
<dbReference type="SUPFAM" id="SSF53474">
    <property type="entry name" value="alpha/beta-Hydrolases"/>
    <property type="match status" value="1"/>
</dbReference>
<dbReference type="InterPro" id="IPR029058">
    <property type="entry name" value="AB_hydrolase_fold"/>
</dbReference>
<name>A0A7J7JB27_BUGNE</name>
<evidence type="ECO:0000259" key="1">
    <source>
        <dbReference type="Pfam" id="PF00135"/>
    </source>
</evidence>
<evidence type="ECO:0000313" key="3">
    <source>
        <dbReference type="Proteomes" id="UP000593567"/>
    </source>
</evidence>
<keyword evidence="3" id="KW-1185">Reference proteome</keyword>
<dbReference type="Gene3D" id="3.40.50.1820">
    <property type="entry name" value="alpha/beta hydrolase"/>
    <property type="match status" value="1"/>
</dbReference>
<gene>
    <name evidence="2" type="ORF">EB796_018529</name>
</gene>
<proteinExistence type="predicted"/>
<dbReference type="Pfam" id="PF00135">
    <property type="entry name" value="COesterase"/>
    <property type="match status" value="1"/>
</dbReference>
<dbReference type="Proteomes" id="UP000593567">
    <property type="component" value="Unassembled WGS sequence"/>
</dbReference>
<dbReference type="AlphaFoldDB" id="A0A7J7JB27"/>
<organism evidence="2 3">
    <name type="scientific">Bugula neritina</name>
    <name type="common">Brown bryozoan</name>
    <name type="synonym">Sertularia neritina</name>
    <dbReference type="NCBI Taxonomy" id="10212"/>
    <lineage>
        <taxon>Eukaryota</taxon>
        <taxon>Metazoa</taxon>
        <taxon>Spiralia</taxon>
        <taxon>Lophotrochozoa</taxon>
        <taxon>Bryozoa</taxon>
        <taxon>Gymnolaemata</taxon>
        <taxon>Cheilostomatida</taxon>
        <taxon>Flustrina</taxon>
        <taxon>Buguloidea</taxon>
        <taxon>Bugulidae</taxon>
        <taxon>Bugula</taxon>
    </lineage>
</organism>
<dbReference type="InterPro" id="IPR002018">
    <property type="entry name" value="CarbesteraseB"/>
</dbReference>
<dbReference type="EMBL" id="VXIV02002752">
    <property type="protein sequence ID" value="KAF6023167.1"/>
    <property type="molecule type" value="Genomic_DNA"/>
</dbReference>